<dbReference type="Proteomes" id="UP001162972">
    <property type="component" value="Chromosome 13"/>
</dbReference>
<gene>
    <name evidence="2" type="ORF">OIU84_017520</name>
</gene>
<reference evidence="2 3" key="1">
    <citation type="journal article" date="2023" name="Int. J. Mol. Sci.">
        <title>De Novo Assembly and Annotation of 11 Diverse Shrub Willow (Salix) Genomes Reveals Novel Gene Organization in Sex-Linked Regions.</title>
        <authorList>
            <person name="Hyden B."/>
            <person name="Feng K."/>
            <person name="Yates T.B."/>
            <person name="Jawdy S."/>
            <person name="Cereghino C."/>
            <person name="Smart L.B."/>
            <person name="Muchero W."/>
        </authorList>
    </citation>
    <scope>NUCLEOTIDE SEQUENCE [LARGE SCALE GENOMIC DNA]</scope>
    <source>
        <tissue evidence="2">Shoot tip</tissue>
    </source>
</reference>
<evidence type="ECO:0000256" key="1">
    <source>
        <dbReference type="SAM" id="Phobius"/>
    </source>
</evidence>
<dbReference type="EMBL" id="JAPFFJ010000002">
    <property type="protein sequence ID" value="KAJ6433830.1"/>
    <property type="molecule type" value="Genomic_DNA"/>
</dbReference>
<protein>
    <submittedName>
        <fullName evidence="2">Uncharacterized protein</fullName>
    </submittedName>
</protein>
<keyword evidence="3" id="KW-1185">Reference proteome</keyword>
<evidence type="ECO:0000313" key="3">
    <source>
        <dbReference type="Proteomes" id="UP001162972"/>
    </source>
</evidence>
<name>A0AAD6L387_9ROSI</name>
<dbReference type="AlphaFoldDB" id="A0AAD6L387"/>
<feature type="transmembrane region" description="Helical" evidence="1">
    <location>
        <begin position="31"/>
        <end position="52"/>
    </location>
</feature>
<organism evidence="2 3">
    <name type="scientific">Salix udensis</name>
    <dbReference type="NCBI Taxonomy" id="889485"/>
    <lineage>
        <taxon>Eukaryota</taxon>
        <taxon>Viridiplantae</taxon>
        <taxon>Streptophyta</taxon>
        <taxon>Embryophyta</taxon>
        <taxon>Tracheophyta</taxon>
        <taxon>Spermatophyta</taxon>
        <taxon>Magnoliopsida</taxon>
        <taxon>eudicotyledons</taxon>
        <taxon>Gunneridae</taxon>
        <taxon>Pentapetalae</taxon>
        <taxon>rosids</taxon>
        <taxon>fabids</taxon>
        <taxon>Malpighiales</taxon>
        <taxon>Salicaceae</taxon>
        <taxon>Saliceae</taxon>
        <taxon>Salix</taxon>
    </lineage>
</organism>
<keyword evidence="1" id="KW-0812">Transmembrane</keyword>
<keyword evidence="1" id="KW-1133">Transmembrane helix</keyword>
<sequence>MSDLFHEAKSGLMIARRCRPLNLKQSTFKRLMYLCFHTSAIVLSTAVSFLFLKRATCS</sequence>
<proteinExistence type="predicted"/>
<accession>A0AAD6L387</accession>
<comment type="caution">
    <text evidence="2">The sequence shown here is derived from an EMBL/GenBank/DDBJ whole genome shotgun (WGS) entry which is preliminary data.</text>
</comment>
<evidence type="ECO:0000313" key="2">
    <source>
        <dbReference type="EMBL" id="KAJ6433830.1"/>
    </source>
</evidence>
<keyword evidence="1" id="KW-0472">Membrane</keyword>